<comment type="caution">
    <text evidence="2">The sequence shown here is derived from an EMBL/GenBank/DDBJ whole genome shotgun (WGS) entry which is preliminary data.</text>
</comment>
<keyword evidence="1" id="KW-0812">Transmembrane</keyword>
<keyword evidence="1" id="KW-0472">Membrane</keyword>
<proteinExistence type="predicted"/>
<dbReference type="GeneID" id="95408042"/>
<dbReference type="EMBL" id="JAGGKI010000045">
    <property type="protein sequence ID" value="MBP1897070.1"/>
    <property type="molecule type" value="Genomic_DNA"/>
</dbReference>
<dbReference type="RefSeq" id="WP_210095795.1">
    <property type="nucleotide sequence ID" value="NZ_JAGGKI010000045.1"/>
</dbReference>
<dbReference type="Proteomes" id="UP000706926">
    <property type="component" value="Unassembled WGS sequence"/>
</dbReference>
<keyword evidence="1" id="KW-1133">Transmembrane helix</keyword>
<name>A0ABS4FLC0_9BACL</name>
<keyword evidence="3" id="KW-1185">Reference proteome</keyword>
<organism evidence="2 3">
    <name type="scientific">Paenibacillus lactis</name>
    <dbReference type="NCBI Taxonomy" id="228574"/>
    <lineage>
        <taxon>Bacteria</taxon>
        <taxon>Bacillati</taxon>
        <taxon>Bacillota</taxon>
        <taxon>Bacilli</taxon>
        <taxon>Bacillales</taxon>
        <taxon>Paenibacillaceae</taxon>
        <taxon>Paenibacillus</taxon>
    </lineage>
</organism>
<evidence type="ECO:0000256" key="1">
    <source>
        <dbReference type="SAM" id="Phobius"/>
    </source>
</evidence>
<gene>
    <name evidence="2" type="ORF">J2Z18_006220</name>
</gene>
<sequence length="70" mass="8622">MIQYQQFFTVARMDEFLHNVKVLLYMVMPLLIIWIATQLGGYLIQVIRDAFDRTRRDREDDYDDDDYRRD</sequence>
<reference evidence="2 3" key="1">
    <citation type="submission" date="2021-03" db="EMBL/GenBank/DDBJ databases">
        <title>Genomic Encyclopedia of Type Strains, Phase IV (KMG-IV): sequencing the most valuable type-strain genomes for metagenomic binning, comparative biology and taxonomic classification.</title>
        <authorList>
            <person name="Goeker M."/>
        </authorList>
    </citation>
    <scope>NUCLEOTIDE SEQUENCE [LARGE SCALE GENOMIC DNA]</scope>
    <source>
        <strain evidence="2 3">DSM 15596</strain>
    </source>
</reference>
<accession>A0ABS4FLC0</accession>
<evidence type="ECO:0000313" key="2">
    <source>
        <dbReference type="EMBL" id="MBP1897070.1"/>
    </source>
</evidence>
<evidence type="ECO:0000313" key="3">
    <source>
        <dbReference type="Proteomes" id="UP000706926"/>
    </source>
</evidence>
<protein>
    <submittedName>
        <fullName evidence="2">Uncharacterized protein</fullName>
    </submittedName>
</protein>
<feature type="transmembrane region" description="Helical" evidence="1">
    <location>
        <begin position="22"/>
        <end position="47"/>
    </location>
</feature>